<keyword evidence="4 10" id="KW-1003">Cell membrane</keyword>
<evidence type="ECO:0000256" key="5">
    <source>
        <dbReference type="ARBA" id="ARBA00022500"/>
    </source>
</evidence>
<dbReference type="AlphaFoldDB" id="A0A1H2YHD5"/>
<comment type="function">
    <text evidence="1 10">Controls the rotational direction of flagella during chemotaxis.</text>
</comment>
<dbReference type="GO" id="GO:0005886">
    <property type="term" value="C:plasma membrane"/>
    <property type="evidence" value="ECO:0007669"/>
    <property type="project" value="UniProtKB-SubCell"/>
</dbReference>
<dbReference type="RefSeq" id="WP_093752585.1">
    <property type="nucleotide sequence ID" value="NZ_FNNG01000006.1"/>
</dbReference>
<keyword evidence="11" id="KW-0282">Flagellum</keyword>
<reference evidence="11 12" key="1">
    <citation type="submission" date="2016-10" db="EMBL/GenBank/DDBJ databases">
        <authorList>
            <person name="de Groot N.N."/>
        </authorList>
    </citation>
    <scope>NUCLEOTIDE SEQUENCE [LARGE SCALE GENOMIC DNA]</scope>
    <source>
        <strain evidence="11 12">DSM 23310</strain>
    </source>
</reference>
<keyword evidence="11" id="KW-0966">Cell projection</keyword>
<comment type="similarity">
    <text evidence="3 10">Belongs to the FliL family.</text>
</comment>
<feature type="transmembrane region" description="Helical" evidence="10">
    <location>
        <begin position="6"/>
        <end position="30"/>
    </location>
</feature>
<keyword evidence="12" id="KW-1185">Reference proteome</keyword>
<dbReference type="OrthoDB" id="166089at2"/>
<accession>A0A1H2YHD5</accession>
<keyword evidence="8 10" id="KW-1133">Transmembrane helix</keyword>
<keyword evidence="9 10" id="KW-0472">Membrane</keyword>
<evidence type="ECO:0000256" key="10">
    <source>
        <dbReference type="RuleBase" id="RU364125"/>
    </source>
</evidence>
<dbReference type="GO" id="GO:0009425">
    <property type="term" value="C:bacterial-type flagellum basal body"/>
    <property type="evidence" value="ECO:0007669"/>
    <property type="project" value="InterPro"/>
</dbReference>
<keyword evidence="7 10" id="KW-0283">Flagellar rotation</keyword>
<evidence type="ECO:0000256" key="1">
    <source>
        <dbReference type="ARBA" id="ARBA00002254"/>
    </source>
</evidence>
<dbReference type="GO" id="GO:0071978">
    <property type="term" value="P:bacterial-type flagellum-dependent swarming motility"/>
    <property type="evidence" value="ECO:0007669"/>
    <property type="project" value="TreeGrafter"/>
</dbReference>
<organism evidence="11 12">
    <name type="scientific">Tepidimicrobium xylanilyticum</name>
    <dbReference type="NCBI Taxonomy" id="1123352"/>
    <lineage>
        <taxon>Bacteria</taxon>
        <taxon>Bacillati</taxon>
        <taxon>Bacillota</taxon>
        <taxon>Tissierellia</taxon>
        <taxon>Tissierellales</taxon>
        <taxon>Tepidimicrobiaceae</taxon>
        <taxon>Tepidimicrobium</taxon>
    </lineage>
</organism>
<evidence type="ECO:0000256" key="4">
    <source>
        <dbReference type="ARBA" id="ARBA00022475"/>
    </source>
</evidence>
<evidence type="ECO:0000256" key="3">
    <source>
        <dbReference type="ARBA" id="ARBA00008281"/>
    </source>
</evidence>
<dbReference type="GO" id="GO:0006935">
    <property type="term" value="P:chemotaxis"/>
    <property type="evidence" value="ECO:0007669"/>
    <property type="project" value="UniProtKB-KW"/>
</dbReference>
<sequence length="139" mass="16015">MNNKTIILLIVLILVIVLAVLGIVLGITYYRGNTQHTSKSMETYSFTLEEMYCNIKESKRILRAVITIEANNESTIKNLQEKEFLIRDDINKIIRSKTEEDLEGKEGQISLQDEIKNSLINLFNDSSITNIYFNELIIQ</sequence>
<gene>
    <name evidence="11" type="ORF">SAMN05660923_01612</name>
</gene>
<dbReference type="Pfam" id="PF03748">
    <property type="entry name" value="FliL"/>
    <property type="match status" value="1"/>
</dbReference>
<evidence type="ECO:0000256" key="8">
    <source>
        <dbReference type="ARBA" id="ARBA00022989"/>
    </source>
</evidence>
<keyword evidence="11" id="KW-0969">Cilium</keyword>
<keyword evidence="5 10" id="KW-0145">Chemotaxis</keyword>
<proteinExistence type="inferred from homology"/>
<dbReference type="PANTHER" id="PTHR35091">
    <property type="entry name" value="FLAGELLAR PROTEIN FLIL"/>
    <property type="match status" value="1"/>
</dbReference>
<evidence type="ECO:0000256" key="7">
    <source>
        <dbReference type="ARBA" id="ARBA00022779"/>
    </source>
</evidence>
<name>A0A1H2YHD5_9FIRM</name>
<comment type="subcellular location">
    <subcellularLocation>
        <location evidence="2">Cell membrane</location>
        <topology evidence="2">Single-pass membrane protein</topology>
    </subcellularLocation>
</comment>
<dbReference type="InterPro" id="IPR005503">
    <property type="entry name" value="FliL"/>
</dbReference>
<dbReference type="EMBL" id="FNNG01000006">
    <property type="protein sequence ID" value="SDX04044.1"/>
    <property type="molecule type" value="Genomic_DNA"/>
</dbReference>
<evidence type="ECO:0000313" key="12">
    <source>
        <dbReference type="Proteomes" id="UP000198828"/>
    </source>
</evidence>
<evidence type="ECO:0000256" key="2">
    <source>
        <dbReference type="ARBA" id="ARBA00004162"/>
    </source>
</evidence>
<evidence type="ECO:0000256" key="9">
    <source>
        <dbReference type="ARBA" id="ARBA00023136"/>
    </source>
</evidence>
<dbReference type="PANTHER" id="PTHR35091:SF2">
    <property type="entry name" value="FLAGELLAR PROTEIN FLIL"/>
    <property type="match status" value="1"/>
</dbReference>
<keyword evidence="6 10" id="KW-0812">Transmembrane</keyword>
<protein>
    <recommendedName>
        <fullName evidence="10">Flagellar protein FliL</fullName>
    </recommendedName>
</protein>
<evidence type="ECO:0000313" key="11">
    <source>
        <dbReference type="EMBL" id="SDX04044.1"/>
    </source>
</evidence>
<evidence type="ECO:0000256" key="6">
    <source>
        <dbReference type="ARBA" id="ARBA00022692"/>
    </source>
</evidence>
<dbReference type="Proteomes" id="UP000198828">
    <property type="component" value="Unassembled WGS sequence"/>
</dbReference>